<reference evidence="2 3" key="1">
    <citation type="submission" date="2019-09" db="EMBL/GenBank/DDBJ databases">
        <title>Salinarimonas rosea gen. nov., sp. nov., a new member of the a-2 subgroup of the Proteobacteria.</title>
        <authorList>
            <person name="Liu J."/>
        </authorList>
    </citation>
    <scope>NUCLEOTIDE SEQUENCE [LARGE SCALE GENOMIC DNA]</scope>
    <source>
        <strain evidence="2 3">BN140002</strain>
    </source>
</reference>
<sequence>MRRAARLLLAALAIALAGPALAQAPIRVNVLALGSDGEPTSVPRGHRLYARIVAQLNEALSERRFRLYDETAVTASFVDPAGGRRTDAALVDIARAVSEPPLDVVMIFTIHASARRSSVTGLLQPQMRIAGRMLGVRDGRVLAAFSAGADQRLPGIPGGCDPDCLLERLGDQARPIVRELAGTLSVRLEDLVAPRPAPPAPAAAAECGAPATVMIELRGFEPAEIERLEPFFGAFRCYDRHRRMALPDGAGAIWYEARTTPERVAADVAQALGFLGLAAAPAQISDGTVAVVRNRTP</sequence>
<evidence type="ECO:0000313" key="2">
    <source>
        <dbReference type="EMBL" id="KAA2235072.1"/>
    </source>
</evidence>
<keyword evidence="1" id="KW-0732">Signal</keyword>
<evidence type="ECO:0000313" key="3">
    <source>
        <dbReference type="Proteomes" id="UP000323142"/>
    </source>
</evidence>
<gene>
    <name evidence="2" type="ORF">F0L46_22330</name>
</gene>
<dbReference type="RefSeq" id="WP_149821732.1">
    <property type="nucleotide sequence ID" value="NZ_VUOA01000040.1"/>
</dbReference>
<reference evidence="2 3" key="2">
    <citation type="submission" date="2019-09" db="EMBL/GenBank/DDBJ databases">
        <authorList>
            <person name="Jin C."/>
        </authorList>
    </citation>
    <scope>NUCLEOTIDE SEQUENCE [LARGE SCALE GENOMIC DNA]</scope>
    <source>
        <strain evidence="2 3">BN140002</strain>
    </source>
</reference>
<proteinExistence type="predicted"/>
<accession>A0A5B2V9M3</accession>
<dbReference type="AlphaFoldDB" id="A0A5B2V9M3"/>
<name>A0A5B2V9M3_9HYPH</name>
<organism evidence="2 3">
    <name type="scientific">Salinarimonas soli</name>
    <dbReference type="NCBI Taxonomy" id="1638099"/>
    <lineage>
        <taxon>Bacteria</taxon>
        <taxon>Pseudomonadati</taxon>
        <taxon>Pseudomonadota</taxon>
        <taxon>Alphaproteobacteria</taxon>
        <taxon>Hyphomicrobiales</taxon>
        <taxon>Salinarimonadaceae</taxon>
        <taxon>Salinarimonas</taxon>
    </lineage>
</organism>
<keyword evidence="3" id="KW-1185">Reference proteome</keyword>
<comment type="caution">
    <text evidence="2">The sequence shown here is derived from an EMBL/GenBank/DDBJ whole genome shotgun (WGS) entry which is preliminary data.</text>
</comment>
<dbReference type="Proteomes" id="UP000323142">
    <property type="component" value="Unassembled WGS sequence"/>
</dbReference>
<feature type="signal peptide" evidence="1">
    <location>
        <begin position="1"/>
        <end position="22"/>
    </location>
</feature>
<feature type="chain" id="PRO_5023063054" evidence="1">
    <location>
        <begin position="23"/>
        <end position="297"/>
    </location>
</feature>
<evidence type="ECO:0000256" key="1">
    <source>
        <dbReference type="SAM" id="SignalP"/>
    </source>
</evidence>
<protein>
    <submittedName>
        <fullName evidence="2">Uncharacterized protein</fullName>
    </submittedName>
</protein>
<dbReference type="EMBL" id="VUOA01000040">
    <property type="protein sequence ID" value="KAA2235072.1"/>
    <property type="molecule type" value="Genomic_DNA"/>
</dbReference>